<organism evidence="1 2">
    <name type="scientific">Herbiconiux daphne</name>
    <dbReference type="NCBI Taxonomy" id="2970914"/>
    <lineage>
        <taxon>Bacteria</taxon>
        <taxon>Bacillati</taxon>
        <taxon>Actinomycetota</taxon>
        <taxon>Actinomycetes</taxon>
        <taxon>Micrococcales</taxon>
        <taxon>Microbacteriaceae</taxon>
        <taxon>Herbiconiux</taxon>
    </lineage>
</organism>
<sequence>MAKVKYGGGIQDLRGSIAGQVHSRNTFGNYIRQKVSPVQPRTSRQLEVRELFTSFSRRFSQVLTDEQQEAWRQAAASTPVRDVFGDSITLTGINLYTRLNSLRALMGLEPLNDPPPVVEVGAPEITNVTANPIDAILNVDFSPSPVPADTYLFIWATEPLNPGVAFVAHKLRLLTILPPGTASPAELFPAYLERFGGLVNGKRLYLAAEFVHAYGWKGQRVLTSARITPIG</sequence>
<accession>A0ABT2H902</accession>
<gene>
    <name evidence="1" type="ORF">N1032_22120</name>
</gene>
<dbReference type="RefSeq" id="WP_259542369.1">
    <property type="nucleotide sequence ID" value="NZ_JANLCJ010000028.1"/>
</dbReference>
<name>A0ABT2H902_9MICO</name>
<proteinExistence type="predicted"/>
<reference evidence="1" key="1">
    <citation type="submission" date="2022-08" db="EMBL/GenBank/DDBJ databases">
        <authorList>
            <person name="Deng Y."/>
            <person name="Han X.-F."/>
            <person name="Zhang Y.-Q."/>
        </authorList>
    </citation>
    <scope>NUCLEOTIDE SEQUENCE</scope>
    <source>
        <strain evidence="1">CPCC 203386</strain>
    </source>
</reference>
<comment type="caution">
    <text evidence="1">The sequence shown here is derived from an EMBL/GenBank/DDBJ whole genome shotgun (WGS) entry which is preliminary data.</text>
</comment>
<protein>
    <submittedName>
        <fullName evidence="1">Uncharacterized protein</fullName>
    </submittedName>
</protein>
<evidence type="ECO:0000313" key="1">
    <source>
        <dbReference type="EMBL" id="MCS5736435.1"/>
    </source>
</evidence>
<keyword evidence="2" id="KW-1185">Reference proteome</keyword>
<dbReference type="Proteomes" id="UP001165586">
    <property type="component" value="Unassembled WGS sequence"/>
</dbReference>
<dbReference type="EMBL" id="JANLCJ010000028">
    <property type="protein sequence ID" value="MCS5736435.1"/>
    <property type="molecule type" value="Genomic_DNA"/>
</dbReference>
<evidence type="ECO:0000313" key="2">
    <source>
        <dbReference type="Proteomes" id="UP001165586"/>
    </source>
</evidence>